<comment type="caution">
    <text evidence="1">The sequence shown here is derived from an EMBL/GenBank/DDBJ whole genome shotgun (WGS) entry which is preliminary data.</text>
</comment>
<gene>
    <name evidence="1" type="ORF">SPELUC_LOCUS7627</name>
</gene>
<keyword evidence="2" id="KW-1185">Reference proteome</keyword>
<organism evidence="1 2">
    <name type="scientific">Cetraspora pellucida</name>
    <dbReference type="NCBI Taxonomy" id="1433469"/>
    <lineage>
        <taxon>Eukaryota</taxon>
        <taxon>Fungi</taxon>
        <taxon>Fungi incertae sedis</taxon>
        <taxon>Mucoromycota</taxon>
        <taxon>Glomeromycotina</taxon>
        <taxon>Glomeromycetes</taxon>
        <taxon>Diversisporales</taxon>
        <taxon>Gigasporaceae</taxon>
        <taxon>Cetraspora</taxon>
    </lineage>
</organism>
<accession>A0ACA9MYB6</accession>
<evidence type="ECO:0000313" key="1">
    <source>
        <dbReference type="EMBL" id="CAG8614559.1"/>
    </source>
</evidence>
<proteinExistence type="predicted"/>
<name>A0ACA9MYB6_9GLOM</name>
<evidence type="ECO:0000313" key="2">
    <source>
        <dbReference type="Proteomes" id="UP000789366"/>
    </source>
</evidence>
<dbReference type="Proteomes" id="UP000789366">
    <property type="component" value="Unassembled WGS sequence"/>
</dbReference>
<reference evidence="1" key="1">
    <citation type="submission" date="2021-06" db="EMBL/GenBank/DDBJ databases">
        <authorList>
            <person name="Kallberg Y."/>
            <person name="Tangrot J."/>
            <person name="Rosling A."/>
        </authorList>
    </citation>
    <scope>NUCLEOTIDE SEQUENCE</scope>
    <source>
        <strain evidence="1">28 12/20/2015</strain>
    </source>
</reference>
<dbReference type="EMBL" id="CAJVPW010010372">
    <property type="protein sequence ID" value="CAG8614559.1"/>
    <property type="molecule type" value="Genomic_DNA"/>
</dbReference>
<sequence>MDTPSVPSKFPPKTSKFTQKISDNSSTTKIGSKTHESLQNNQNQNTKGVGDIGEIGGRNLFRITRNYPSWHPLSPAYFICHI</sequence>
<protein>
    <submittedName>
        <fullName evidence="1">9811_t:CDS:1</fullName>
    </submittedName>
</protein>